<comment type="caution">
    <text evidence="2">Lacks conserved residue(s) required for the propagation of feature annotation.</text>
</comment>
<keyword evidence="1" id="KW-1015">Disulfide bond</keyword>
<dbReference type="EMBL" id="CP001657">
    <property type="protein sequence ID" value="ACT13338.1"/>
    <property type="molecule type" value="Genomic_DNA"/>
</dbReference>
<dbReference type="HOGENOM" id="CLU_168855_0_0_6"/>
<organism evidence="3 4">
    <name type="scientific">Pectobacterium carotovorum subsp. carotovorum (strain PC1)</name>
    <dbReference type="NCBI Taxonomy" id="561230"/>
    <lineage>
        <taxon>Bacteria</taxon>
        <taxon>Pseudomonadati</taxon>
        <taxon>Pseudomonadota</taxon>
        <taxon>Gammaproteobacteria</taxon>
        <taxon>Enterobacterales</taxon>
        <taxon>Pectobacteriaceae</taxon>
        <taxon>Pectobacterium</taxon>
    </lineage>
</organism>
<accession>C6DJ68</accession>
<evidence type="ECO:0000256" key="1">
    <source>
        <dbReference type="ARBA" id="ARBA00023157"/>
    </source>
</evidence>
<name>C6DJ68_PECCP</name>
<dbReference type="RefSeq" id="WP_015840524.1">
    <property type="nucleotide sequence ID" value="NC_012917.1"/>
</dbReference>
<evidence type="ECO:0000256" key="2">
    <source>
        <dbReference type="PROSITE-ProRule" id="PRU01323"/>
    </source>
</evidence>
<dbReference type="InterPro" id="IPR038703">
    <property type="entry name" value="YebF/Cmi_sf"/>
</dbReference>
<reference evidence="3 4" key="1">
    <citation type="submission" date="2009-07" db="EMBL/GenBank/DDBJ databases">
        <title>Complete sequence of Pectobacterium carotovorum subsp. carotovorum PC1.</title>
        <authorList>
            <consortium name="US DOE Joint Genome Institute"/>
            <person name="Lucas S."/>
            <person name="Copeland A."/>
            <person name="Lapidus A."/>
            <person name="Glavina del Rio T."/>
            <person name="Tice H."/>
            <person name="Bruce D."/>
            <person name="Goodwin L."/>
            <person name="Pitluck S."/>
            <person name="Munk A.C."/>
            <person name="Brettin T."/>
            <person name="Detter J.C."/>
            <person name="Han C."/>
            <person name="Tapia R."/>
            <person name="Larimer F."/>
            <person name="Land M."/>
            <person name="Hauser L."/>
            <person name="Kyrpides N."/>
            <person name="Mikhailova N."/>
            <person name="Balakrishnan V."/>
            <person name="Glasner J."/>
            <person name="Perna N.T."/>
        </authorList>
    </citation>
    <scope>NUCLEOTIDE SEQUENCE [LARGE SCALE GENOMIC DNA]</scope>
    <source>
        <strain evidence="3 4">PC1</strain>
    </source>
</reference>
<evidence type="ECO:0000313" key="4">
    <source>
        <dbReference type="Proteomes" id="UP000002736"/>
    </source>
</evidence>
<dbReference type="eggNOG" id="ENOG502ZEKY">
    <property type="taxonomic scope" value="Bacteria"/>
</dbReference>
<dbReference type="KEGG" id="pct:PC1_2302"/>
<protein>
    <submittedName>
        <fullName evidence="3">Uncharacterized protein</fullName>
    </submittedName>
</protein>
<proteinExistence type="predicted"/>
<evidence type="ECO:0000313" key="3">
    <source>
        <dbReference type="EMBL" id="ACT13338.1"/>
    </source>
</evidence>
<dbReference type="GeneID" id="67794299"/>
<dbReference type="PROSITE" id="PS51979">
    <property type="entry name" value="YEBF_CMI"/>
    <property type="match status" value="1"/>
</dbReference>
<dbReference type="InterPro" id="IPR025603">
    <property type="entry name" value="YebF/ColM_immunity"/>
</dbReference>
<gene>
    <name evidence="3" type="ordered locus">PC1_2302</name>
</gene>
<dbReference type="Proteomes" id="UP000002736">
    <property type="component" value="Chromosome"/>
</dbReference>
<dbReference type="AlphaFoldDB" id="C6DJ68"/>
<dbReference type="Gene3D" id="3.10.450.300">
    <property type="entry name" value="YebF/Colicin-M immunity protein"/>
    <property type="match status" value="1"/>
</dbReference>
<sequence>MGWKKKAIFSVLITVVSLSVYKYYSQFIGPSCDEITYEQVVTNVQDDLIEHRIPRWLKLRPTSPDIAPPDIIFDKENTSRTVDVYLLPVTVSYPKKSHQLFAMYECKSGSVEYSVKN</sequence>